<dbReference type="RefSeq" id="WP_271091146.1">
    <property type="nucleotide sequence ID" value="NZ_JAPJZH010000012.1"/>
</dbReference>
<gene>
    <name evidence="2" type="ORF">OOZ53_18360</name>
</gene>
<name>A0ABT4VRI7_9HYPH</name>
<evidence type="ECO:0000259" key="1">
    <source>
        <dbReference type="Pfam" id="PF01575"/>
    </source>
</evidence>
<feature type="domain" description="MaoC-like" evidence="1">
    <location>
        <begin position="19"/>
        <end position="119"/>
    </location>
</feature>
<dbReference type="Pfam" id="PF01575">
    <property type="entry name" value="MaoC_dehydratas"/>
    <property type="match status" value="1"/>
</dbReference>
<dbReference type="PANTHER" id="PTHR43664">
    <property type="entry name" value="MONOAMINE OXIDASE-RELATED"/>
    <property type="match status" value="1"/>
</dbReference>
<keyword evidence="3" id="KW-1185">Reference proteome</keyword>
<evidence type="ECO:0000313" key="3">
    <source>
        <dbReference type="Proteomes" id="UP001148313"/>
    </source>
</evidence>
<dbReference type="SUPFAM" id="SSF54637">
    <property type="entry name" value="Thioesterase/thiol ester dehydrase-isomerase"/>
    <property type="match status" value="1"/>
</dbReference>
<dbReference type="InterPro" id="IPR052342">
    <property type="entry name" value="MCH/BMMD"/>
</dbReference>
<dbReference type="Gene3D" id="3.10.129.10">
    <property type="entry name" value="Hotdog Thioesterase"/>
    <property type="match status" value="1"/>
</dbReference>
<dbReference type="Proteomes" id="UP001148313">
    <property type="component" value="Unassembled WGS sequence"/>
</dbReference>
<protein>
    <submittedName>
        <fullName evidence="2">MaoC family dehydratase</fullName>
    </submittedName>
</protein>
<dbReference type="EMBL" id="JAPJZH010000012">
    <property type="protein sequence ID" value="MDA4847330.1"/>
    <property type="molecule type" value="Genomic_DNA"/>
</dbReference>
<reference evidence="2" key="1">
    <citation type="submission" date="2022-11" db="EMBL/GenBank/DDBJ databases">
        <title>Hoeflea poritis sp. nov., isolated from scleractinian coral Porites lutea.</title>
        <authorList>
            <person name="Zhang G."/>
            <person name="Wei Q."/>
            <person name="Cai L."/>
        </authorList>
    </citation>
    <scope>NUCLEOTIDE SEQUENCE</scope>
    <source>
        <strain evidence="2">E7-10</strain>
    </source>
</reference>
<dbReference type="InterPro" id="IPR002539">
    <property type="entry name" value="MaoC-like_dom"/>
</dbReference>
<accession>A0ABT4VRI7</accession>
<proteinExistence type="predicted"/>
<evidence type="ECO:0000313" key="2">
    <source>
        <dbReference type="EMBL" id="MDA4847330.1"/>
    </source>
</evidence>
<dbReference type="PANTHER" id="PTHR43664:SF1">
    <property type="entry name" value="BETA-METHYLMALYL-COA DEHYDRATASE"/>
    <property type="match status" value="1"/>
</dbReference>
<organism evidence="2 3">
    <name type="scientific">Hoeflea poritis</name>
    <dbReference type="NCBI Taxonomy" id="2993659"/>
    <lineage>
        <taxon>Bacteria</taxon>
        <taxon>Pseudomonadati</taxon>
        <taxon>Pseudomonadota</taxon>
        <taxon>Alphaproteobacteria</taxon>
        <taxon>Hyphomicrobiales</taxon>
        <taxon>Rhizobiaceae</taxon>
        <taxon>Hoeflea</taxon>
    </lineage>
</organism>
<dbReference type="CDD" id="cd03454">
    <property type="entry name" value="YdeM"/>
    <property type="match status" value="1"/>
</dbReference>
<comment type="caution">
    <text evidence="2">The sequence shown here is derived from an EMBL/GenBank/DDBJ whole genome shotgun (WGS) entry which is preliminary data.</text>
</comment>
<dbReference type="InterPro" id="IPR029069">
    <property type="entry name" value="HotDog_dom_sf"/>
</dbReference>
<sequence>MNNQQDQEKKLAFEDFKPGSRFELGPYPVSAEEIIAFASEFDPQPMHLDEAAGKASILGGLSASGWHTCSMIMRMFIDGYIGNSTSQGAPGVDSCEWKRPVLAGDTLSGTSTVKSARRLQSRPGIGAVEFRHEICNQRGELVCASENTGFFACRNEGDPQ</sequence>